<reference evidence="2 3" key="1">
    <citation type="submission" date="2019-02" db="EMBL/GenBank/DDBJ databases">
        <title>Sequencing the genomes of 1000 actinobacteria strains.</title>
        <authorList>
            <person name="Klenk H.-P."/>
        </authorList>
    </citation>
    <scope>NUCLEOTIDE SEQUENCE [LARGE SCALE GENOMIC DNA]</scope>
    <source>
        <strain evidence="2 3">DSM 45162</strain>
    </source>
</reference>
<dbReference type="OrthoDB" id="3458445at2"/>
<dbReference type="AlphaFoldDB" id="A0A4V2G6P9"/>
<name>A0A4V2G6P9_9ACTN</name>
<dbReference type="GO" id="GO:0003677">
    <property type="term" value="F:DNA binding"/>
    <property type="evidence" value="ECO:0007669"/>
    <property type="project" value="InterPro"/>
</dbReference>
<keyword evidence="3" id="KW-1185">Reference proteome</keyword>
<dbReference type="EMBL" id="SHKY01000001">
    <property type="protein sequence ID" value="RZU49506.1"/>
    <property type="molecule type" value="Genomic_DNA"/>
</dbReference>
<dbReference type="RefSeq" id="WP_130508574.1">
    <property type="nucleotide sequence ID" value="NZ_SHKY01000001.1"/>
</dbReference>
<dbReference type="Pfam" id="PF13560">
    <property type="entry name" value="HTH_31"/>
    <property type="match status" value="1"/>
</dbReference>
<dbReference type="PROSITE" id="PS50943">
    <property type="entry name" value="HTH_CROC1"/>
    <property type="match status" value="1"/>
</dbReference>
<protein>
    <submittedName>
        <fullName evidence="2">Helix-turn-helix protein</fullName>
    </submittedName>
</protein>
<dbReference type="InterPro" id="IPR043917">
    <property type="entry name" value="DUF5753"/>
</dbReference>
<gene>
    <name evidence="2" type="ORF">EV385_1259</name>
</gene>
<evidence type="ECO:0000313" key="2">
    <source>
        <dbReference type="EMBL" id="RZU49506.1"/>
    </source>
</evidence>
<dbReference type="InterPro" id="IPR010982">
    <property type="entry name" value="Lambda_DNA-bd_dom_sf"/>
</dbReference>
<dbReference type="Pfam" id="PF19054">
    <property type="entry name" value="DUF5753"/>
    <property type="match status" value="1"/>
</dbReference>
<sequence>MTAETDSGSTVPRWQLGGALKRLREDAKLSLQGAADALEWSKQRLWRCETGQVSTHPNDVKAMCDLYEAGPELTETLKAVARQTKSKGWWHSYSDIPGWFELYLGMEGSADRLRMYEAEVVPGPLQSRHYAEAILRSGLPANTSDEAVRSLVGVRLRRQSILSAGSTEVCVIMSEAALDRSFTPDIMADQMRTLLTLAELPGVSLRVIPRNAPPTLAHGGPFVILDFQRALTARTTQPTTIYKEQPTGALYLDKPHEAETYEKIWADLDRVSLDQTGSSRLIAQRLGEMTNA</sequence>
<dbReference type="InterPro" id="IPR001387">
    <property type="entry name" value="Cro/C1-type_HTH"/>
</dbReference>
<evidence type="ECO:0000259" key="1">
    <source>
        <dbReference type="PROSITE" id="PS50943"/>
    </source>
</evidence>
<accession>A0A4V2G6P9</accession>
<dbReference type="CDD" id="cd00093">
    <property type="entry name" value="HTH_XRE"/>
    <property type="match status" value="1"/>
</dbReference>
<comment type="caution">
    <text evidence="2">The sequence shown here is derived from an EMBL/GenBank/DDBJ whole genome shotgun (WGS) entry which is preliminary data.</text>
</comment>
<organism evidence="2 3">
    <name type="scientific">Krasilnikovia cinnamomea</name>
    <dbReference type="NCBI Taxonomy" id="349313"/>
    <lineage>
        <taxon>Bacteria</taxon>
        <taxon>Bacillati</taxon>
        <taxon>Actinomycetota</taxon>
        <taxon>Actinomycetes</taxon>
        <taxon>Micromonosporales</taxon>
        <taxon>Micromonosporaceae</taxon>
        <taxon>Krasilnikovia</taxon>
    </lineage>
</organism>
<proteinExistence type="predicted"/>
<dbReference type="Proteomes" id="UP000292564">
    <property type="component" value="Unassembled WGS sequence"/>
</dbReference>
<evidence type="ECO:0000313" key="3">
    <source>
        <dbReference type="Proteomes" id="UP000292564"/>
    </source>
</evidence>
<dbReference type="SUPFAM" id="SSF47413">
    <property type="entry name" value="lambda repressor-like DNA-binding domains"/>
    <property type="match status" value="1"/>
</dbReference>
<dbReference type="Gene3D" id="1.10.260.40">
    <property type="entry name" value="lambda repressor-like DNA-binding domains"/>
    <property type="match status" value="1"/>
</dbReference>
<feature type="domain" description="HTH cro/C1-type" evidence="1">
    <location>
        <begin position="20"/>
        <end position="73"/>
    </location>
</feature>